<evidence type="ECO:0000256" key="4">
    <source>
        <dbReference type="ARBA" id="ARBA00022764"/>
    </source>
</evidence>
<dbReference type="Proteomes" id="UP000528457">
    <property type="component" value="Unassembled WGS sequence"/>
</dbReference>
<keyword evidence="3 9" id="KW-0732">Signal</keyword>
<evidence type="ECO:0000256" key="8">
    <source>
        <dbReference type="PIRSR" id="PIRSR001488-1"/>
    </source>
</evidence>
<evidence type="ECO:0000256" key="5">
    <source>
        <dbReference type="ARBA" id="ARBA00023157"/>
    </source>
</evidence>
<evidence type="ECO:0000259" key="10">
    <source>
        <dbReference type="PROSITE" id="PS51352"/>
    </source>
</evidence>
<evidence type="ECO:0000313" key="12">
    <source>
        <dbReference type="Proteomes" id="UP000528457"/>
    </source>
</evidence>
<proteinExistence type="inferred from homology"/>
<dbReference type="RefSeq" id="WP_166852209.1">
    <property type="nucleotide sequence ID" value="NZ_JAAONY010000001.1"/>
</dbReference>
<keyword evidence="5 7" id="KW-1015">Disulfide bond</keyword>
<feature type="disulfide bond" description="Redox-active" evidence="8">
    <location>
        <begin position="50"/>
        <end position="53"/>
    </location>
</feature>
<evidence type="ECO:0000256" key="1">
    <source>
        <dbReference type="ARBA" id="ARBA00004418"/>
    </source>
</evidence>
<dbReference type="GO" id="GO:0042597">
    <property type="term" value="C:periplasmic space"/>
    <property type="evidence" value="ECO:0007669"/>
    <property type="project" value="UniProtKB-SubCell"/>
</dbReference>
<dbReference type="Pfam" id="PF01323">
    <property type="entry name" value="DSBA"/>
    <property type="match status" value="1"/>
</dbReference>
<comment type="similarity">
    <text evidence="2">Belongs to the thioredoxin family. DsbA subfamily.</text>
</comment>
<protein>
    <recommendedName>
        <fullName evidence="7">Thiol:disulfide interchange protein</fullName>
    </recommendedName>
</protein>
<feature type="signal peptide" evidence="9">
    <location>
        <begin position="1"/>
        <end position="18"/>
    </location>
</feature>
<evidence type="ECO:0000256" key="2">
    <source>
        <dbReference type="ARBA" id="ARBA00005791"/>
    </source>
</evidence>
<dbReference type="AlphaFoldDB" id="A0A7X0JPZ8"/>
<organism evidence="11 12">
    <name type="scientific">Pseudoteredinibacter isoporae</name>
    <dbReference type="NCBI Taxonomy" id="570281"/>
    <lineage>
        <taxon>Bacteria</taxon>
        <taxon>Pseudomonadati</taxon>
        <taxon>Pseudomonadota</taxon>
        <taxon>Gammaproteobacteria</taxon>
        <taxon>Cellvibrionales</taxon>
        <taxon>Cellvibrionaceae</taxon>
        <taxon>Pseudoteredinibacter</taxon>
    </lineage>
</organism>
<evidence type="ECO:0000256" key="3">
    <source>
        <dbReference type="ARBA" id="ARBA00022729"/>
    </source>
</evidence>
<dbReference type="InterPro" id="IPR050824">
    <property type="entry name" value="Thiol_disulfide_DsbA"/>
</dbReference>
<dbReference type="SUPFAM" id="SSF52833">
    <property type="entry name" value="Thioredoxin-like"/>
    <property type="match status" value="1"/>
</dbReference>
<evidence type="ECO:0000256" key="9">
    <source>
        <dbReference type="SAM" id="SignalP"/>
    </source>
</evidence>
<accession>A0A7X0JPZ8</accession>
<evidence type="ECO:0000313" key="11">
    <source>
        <dbReference type="EMBL" id="MBB6520115.1"/>
    </source>
</evidence>
<dbReference type="PIRSF" id="PIRSF001488">
    <property type="entry name" value="Tdi_protein"/>
    <property type="match status" value="1"/>
</dbReference>
<dbReference type="InterPro" id="IPR013766">
    <property type="entry name" value="Thioredoxin_domain"/>
</dbReference>
<dbReference type="CDD" id="cd03019">
    <property type="entry name" value="DsbA_DsbA"/>
    <property type="match status" value="1"/>
</dbReference>
<comment type="subcellular location">
    <subcellularLocation>
        <location evidence="1 7">Periplasm</location>
    </subcellularLocation>
</comment>
<feature type="chain" id="PRO_5031162224" description="Thiol:disulfide interchange protein" evidence="9">
    <location>
        <begin position="19"/>
        <end position="214"/>
    </location>
</feature>
<dbReference type="PROSITE" id="PS51352">
    <property type="entry name" value="THIOREDOXIN_2"/>
    <property type="match status" value="1"/>
</dbReference>
<keyword evidence="6" id="KW-0676">Redox-active center</keyword>
<feature type="domain" description="Thioredoxin" evidence="10">
    <location>
        <begin position="3"/>
        <end position="141"/>
    </location>
</feature>
<dbReference type="FunCoup" id="A0A7X0JPZ8">
    <property type="interactions" value="156"/>
</dbReference>
<dbReference type="PANTHER" id="PTHR35891">
    <property type="entry name" value="THIOL:DISULFIDE INTERCHANGE PROTEIN DSBA"/>
    <property type="match status" value="1"/>
</dbReference>
<evidence type="ECO:0000256" key="6">
    <source>
        <dbReference type="ARBA" id="ARBA00023284"/>
    </source>
</evidence>
<gene>
    <name evidence="11" type="ORF">HNR48_000393</name>
</gene>
<dbReference type="InterPro" id="IPR036249">
    <property type="entry name" value="Thioredoxin-like_sf"/>
</dbReference>
<dbReference type="EMBL" id="JACHHT010000001">
    <property type="protein sequence ID" value="MBB6520115.1"/>
    <property type="molecule type" value="Genomic_DNA"/>
</dbReference>
<reference evidence="11 12" key="1">
    <citation type="submission" date="2020-08" db="EMBL/GenBank/DDBJ databases">
        <title>Genomic Encyclopedia of Type Strains, Phase IV (KMG-IV): sequencing the most valuable type-strain genomes for metagenomic binning, comparative biology and taxonomic classification.</title>
        <authorList>
            <person name="Goeker M."/>
        </authorList>
    </citation>
    <scope>NUCLEOTIDE SEQUENCE [LARGE SCALE GENOMIC DNA]</scope>
    <source>
        <strain evidence="11 12">DSM 22368</strain>
    </source>
</reference>
<dbReference type="InParanoid" id="A0A7X0JPZ8"/>
<dbReference type="PANTHER" id="PTHR35891:SF2">
    <property type="entry name" value="THIOL:DISULFIDE INTERCHANGE PROTEIN DSBA"/>
    <property type="match status" value="1"/>
</dbReference>
<dbReference type="GO" id="GO:0016491">
    <property type="term" value="F:oxidoreductase activity"/>
    <property type="evidence" value="ECO:0007669"/>
    <property type="project" value="InterPro"/>
</dbReference>
<dbReference type="InterPro" id="IPR023205">
    <property type="entry name" value="DsbA/DsbL"/>
</dbReference>
<evidence type="ECO:0000256" key="7">
    <source>
        <dbReference type="PIRNR" id="PIRNR001488"/>
    </source>
</evidence>
<keyword evidence="12" id="KW-1185">Reference proteome</keyword>
<sequence>MRAIMALAAMLFSLTAFAQYEVGKDYIELAVPLKTGSDKIQVDEYFSYSCGHCYKFEPVIAQWKKTLADDVELVQTPVAWQLVNKGQRGYAMVALAKAFYTAKALKVLDKVHMPIFDGIFVEQKNMSDEDELKALFEKHGVDPKKFEKVFNSFGVTTQVRVAHSRSRGAKISGTPEIVVDGRYVVSARKAGGQANMLKITDFLINKIRQEKTAK</sequence>
<name>A0A7X0JPZ8_9GAMM</name>
<keyword evidence="4 7" id="KW-0574">Periplasm</keyword>
<dbReference type="Gene3D" id="3.40.30.10">
    <property type="entry name" value="Glutaredoxin"/>
    <property type="match status" value="1"/>
</dbReference>
<comment type="caution">
    <text evidence="11">The sequence shown here is derived from an EMBL/GenBank/DDBJ whole genome shotgun (WGS) entry which is preliminary data.</text>
</comment>
<dbReference type="InterPro" id="IPR001853">
    <property type="entry name" value="DSBA-like_thioredoxin_dom"/>
</dbReference>